<evidence type="ECO:0000256" key="1">
    <source>
        <dbReference type="ARBA" id="ARBA00009981"/>
    </source>
</evidence>
<dbReference type="STRING" id="1802519.A2961_02520"/>
<comment type="similarity">
    <text evidence="1 2">Belongs to the phD/YefM antitoxin family.</text>
</comment>
<dbReference type="AlphaFoldDB" id="A0A1F8BEP6"/>
<evidence type="ECO:0000256" key="2">
    <source>
        <dbReference type="RuleBase" id="RU362080"/>
    </source>
</evidence>
<name>A0A1F8BEP6_9BACT</name>
<dbReference type="EMBL" id="MGHF01000032">
    <property type="protein sequence ID" value="OGM61788.1"/>
    <property type="molecule type" value="Genomic_DNA"/>
</dbReference>
<organism evidence="3 4">
    <name type="scientific">Candidatus Woesebacteria bacterium RIFCSPLOWO2_01_FULL_39_21</name>
    <dbReference type="NCBI Taxonomy" id="1802519"/>
    <lineage>
        <taxon>Bacteria</taxon>
        <taxon>Candidatus Woeseibacteriota</taxon>
    </lineage>
</organism>
<reference evidence="3 4" key="1">
    <citation type="journal article" date="2016" name="Nat. Commun.">
        <title>Thousands of microbial genomes shed light on interconnected biogeochemical processes in an aquifer system.</title>
        <authorList>
            <person name="Anantharaman K."/>
            <person name="Brown C.T."/>
            <person name="Hug L.A."/>
            <person name="Sharon I."/>
            <person name="Castelle C.J."/>
            <person name="Probst A.J."/>
            <person name="Thomas B.C."/>
            <person name="Singh A."/>
            <person name="Wilkins M.J."/>
            <person name="Karaoz U."/>
            <person name="Brodie E.L."/>
            <person name="Williams K.H."/>
            <person name="Hubbard S.S."/>
            <person name="Banfield J.F."/>
        </authorList>
    </citation>
    <scope>NUCLEOTIDE SEQUENCE [LARGE SCALE GENOMIC DNA]</scope>
</reference>
<evidence type="ECO:0000313" key="3">
    <source>
        <dbReference type="EMBL" id="OGM61788.1"/>
    </source>
</evidence>
<evidence type="ECO:0000313" key="4">
    <source>
        <dbReference type="Proteomes" id="UP000177082"/>
    </source>
</evidence>
<sequence length="91" mass="10845">MLTSKNIRTITDMRTDADGLLRFVTKTKEPVGILKNNKLEAYVVDPEVLENLEVFVEDFMDREMVHERLDNSRKSDFKDFVNFWKRRHLAK</sequence>
<proteinExistence type="inferred from homology"/>
<comment type="caution">
    <text evidence="3">The sequence shown here is derived from an EMBL/GenBank/DDBJ whole genome shotgun (WGS) entry which is preliminary data.</text>
</comment>
<dbReference type="InterPro" id="IPR036165">
    <property type="entry name" value="YefM-like_sf"/>
</dbReference>
<protein>
    <recommendedName>
        <fullName evidence="2">Antitoxin</fullName>
    </recommendedName>
</protein>
<comment type="function">
    <text evidence="2">Antitoxin component of a type II toxin-antitoxin (TA) system.</text>
</comment>
<accession>A0A1F8BEP6</accession>
<dbReference type="Proteomes" id="UP000177082">
    <property type="component" value="Unassembled WGS sequence"/>
</dbReference>
<dbReference type="Pfam" id="PF02604">
    <property type="entry name" value="PhdYeFM_antitox"/>
    <property type="match status" value="1"/>
</dbReference>
<dbReference type="InterPro" id="IPR006442">
    <property type="entry name" value="Antitoxin_Phd/YefM"/>
</dbReference>
<dbReference type="SUPFAM" id="SSF143120">
    <property type="entry name" value="YefM-like"/>
    <property type="match status" value="1"/>
</dbReference>
<gene>
    <name evidence="3" type="ORF">A2961_02520</name>
</gene>